<accession>A0A537JD93</accession>
<dbReference type="InterPro" id="IPR002912">
    <property type="entry name" value="ACT_dom"/>
</dbReference>
<feature type="domain" description="ACT" evidence="1">
    <location>
        <begin position="66"/>
        <end position="140"/>
    </location>
</feature>
<dbReference type="EMBL" id="VBAO01000168">
    <property type="protein sequence ID" value="TMI81518.1"/>
    <property type="molecule type" value="Genomic_DNA"/>
</dbReference>
<dbReference type="SUPFAM" id="SSF55021">
    <property type="entry name" value="ACT-like"/>
    <property type="match status" value="1"/>
</dbReference>
<dbReference type="AlphaFoldDB" id="A0A537JD93"/>
<dbReference type="PANTHER" id="PTHR21262">
    <property type="entry name" value="GUANOSINE-3',5'-BIS DIPHOSPHATE 3'-PYROPHOSPHOHYDROLASE"/>
    <property type="match status" value="1"/>
</dbReference>
<dbReference type="Gene3D" id="3.30.70.260">
    <property type="match status" value="1"/>
</dbReference>
<dbReference type="PROSITE" id="PS51671">
    <property type="entry name" value="ACT"/>
    <property type="match status" value="1"/>
</dbReference>
<dbReference type="PANTHER" id="PTHR21262:SF31">
    <property type="entry name" value="GTP PYROPHOSPHOKINASE"/>
    <property type="match status" value="1"/>
</dbReference>
<dbReference type="GO" id="GO:0005886">
    <property type="term" value="C:plasma membrane"/>
    <property type="evidence" value="ECO:0007669"/>
    <property type="project" value="TreeGrafter"/>
</dbReference>
<dbReference type="Pfam" id="PF13291">
    <property type="entry name" value="ACT_4"/>
    <property type="match status" value="1"/>
</dbReference>
<keyword evidence="2" id="KW-0378">Hydrolase</keyword>
<name>A0A537JD93_9BACT</name>
<dbReference type="CDD" id="cd04876">
    <property type="entry name" value="ACT_RelA-SpoT"/>
    <property type="match status" value="1"/>
</dbReference>
<protein>
    <submittedName>
        <fullName evidence="2">Bifunctional (P)ppGpp synthetase/guanosine-3',5'-bis(Diphosphate) 3'-pyrophosphohydrolase</fullName>
    </submittedName>
</protein>
<proteinExistence type="predicted"/>
<dbReference type="Proteomes" id="UP000320048">
    <property type="component" value="Unassembled WGS sequence"/>
</dbReference>
<sequence length="141" mass="15755">MDNVLMQFGRCCSPLPGDRVLGYITRGRGVTIHRADCPNIQFLRAQSERLVEVEWDAAQDGVYQVEIEVEALDRVGLLKDILAAVTETRTNVVSVNARVRKDKVGIVNIVVDIRNVTQLTAVMQRIGQLPEVHSVERVVPH</sequence>
<reference evidence="2 3" key="1">
    <citation type="journal article" date="2019" name="Nat. Microbiol.">
        <title>Mediterranean grassland soil C-N compound turnover is dependent on rainfall and depth, and is mediated by genomically divergent microorganisms.</title>
        <authorList>
            <person name="Diamond S."/>
            <person name="Andeer P.F."/>
            <person name="Li Z."/>
            <person name="Crits-Christoph A."/>
            <person name="Burstein D."/>
            <person name="Anantharaman K."/>
            <person name="Lane K.R."/>
            <person name="Thomas B.C."/>
            <person name="Pan C."/>
            <person name="Northen T.R."/>
            <person name="Banfield J.F."/>
        </authorList>
    </citation>
    <scope>NUCLEOTIDE SEQUENCE [LARGE SCALE GENOMIC DNA]</scope>
    <source>
        <strain evidence="2">NP_7</strain>
    </source>
</reference>
<dbReference type="InterPro" id="IPR045865">
    <property type="entry name" value="ACT-like_dom_sf"/>
</dbReference>
<evidence type="ECO:0000313" key="2">
    <source>
        <dbReference type="EMBL" id="TMI81518.1"/>
    </source>
</evidence>
<dbReference type="GO" id="GO:0016787">
    <property type="term" value="F:hydrolase activity"/>
    <property type="evidence" value="ECO:0007669"/>
    <property type="project" value="UniProtKB-KW"/>
</dbReference>
<gene>
    <name evidence="2" type="ORF">E6H04_06515</name>
</gene>
<organism evidence="2 3">
    <name type="scientific">Candidatus Segetimicrobium genomatis</name>
    <dbReference type="NCBI Taxonomy" id="2569760"/>
    <lineage>
        <taxon>Bacteria</taxon>
        <taxon>Bacillati</taxon>
        <taxon>Candidatus Sysuimicrobiota</taxon>
        <taxon>Candidatus Sysuimicrobiia</taxon>
        <taxon>Candidatus Sysuimicrobiales</taxon>
        <taxon>Candidatus Segetimicrobiaceae</taxon>
        <taxon>Candidatus Segetimicrobium</taxon>
    </lineage>
</organism>
<comment type="caution">
    <text evidence="2">The sequence shown here is derived from an EMBL/GenBank/DDBJ whole genome shotgun (WGS) entry which is preliminary data.</text>
</comment>
<evidence type="ECO:0000313" key="3">
    <source>
        <dbReference type="Proteomes" id="UP000320048"/>
    </source>
</evidence>
<evidence type="ECO:0000259" key="1">
    <source>
        <dbReference type="PROSITE" id="PS51671"/>
    </source>
</evidence>